<gene>
    <name evidence="3" type="ORF">FSB_LOCUS3420</name>
</gene>
<dbReference type="InterPro" id="IPR043502">
    <property type="entry name" value="DNA/RNA_pol_sf"/>
</dbReference>
<dbReference type="AlphaFoldDB" id="A0A2N9EL72"/>
<dbReference type="PANTHER" id="PTHR11439:SF498">
    <property type="entry name" value="DNAK FAMILY PROTEIN"/>
    <property type="match status" value="1"/>
</dbReference>
<dbReference type="Pfam" id="PF07727">
    <property type="entry name" value="RVT_2"/>
    <property type="match status" value="1"/>
</dbReference>
<reference evidence="3" key="1">
    <citation type="submission" date="2018-02" db="EMBL/GenBank/DDBJ databases">
        <authorList>
            <person name="Cohen D.B."/>
            <person name="Kent A.D."/>
        </authorList>
    </citation>
    <scope>NUCLEOTIDE SEQUENCE</scope>
</reference>
<keyword evidence="1" id="KW-1133">Transmembrane helix</keyword>
<feature type="domain" description="Reverse transcriptase Ty1/copia-type" evidence="2">
    <location>
        <begin position="547"/>
        <end position="790"/>
    </location>
</feature>
<feature type="transmembrane region" description="Helical" evidence="1">
    <location>
        <begin position="393"/>
        <end position="412"/>
    </location>
</feature>
<proteinExistence type="predicted"/>
<keyword evidence="1" id="KW-0812">Transmembrane</keyword>
<dbReference type="PANTHER" id="PTHR11439">
    <property type="entry name" value="GAG-POL-RELATED RETROTRANSPOSON"/>
    <property type="match status" value="1"/>
</dbReference>
<dbReference type="CDD" id="cd09272">
    <property type="entry name" value="RNase_HI_RT_Ty1"/>
    <property type="match status" value="1"/>
</dbReference>
<dbReference type="InterPro" id="IPR013103">
    <property type="entry name" value="RVT_2"/>
</dbReference>
<dbReference type="SUPFAM" id="SSF56672">
    <property type="entry name" value="DNA/RNA polymerases"/>
    <property type="match status" value="1"/>
</dbReference>
<evidence type="ECO:0000256" key="1">
    <source>
        <dbReference type="SAM" id="Phobius"/>
    </source>
</evidence>
<protein>
    <recommendedName>
        <fullName evidence="2">Reverse transcriptase Ty1/copia-type domain-containing protein</fullName>
    </recommendedName>
</protein>
<evidence type="ECO:0000313" key="3">
    <source>
        <dbReference type="EMBL" id="SPC75538.1"/>
    </source>
</evidence>
<evidence type="ECO:0000259" key="2">
    <source>
        <dbReference type="Pfam" id="PF07727"/>
    </source>
</evidence>
<name>A0A2N9EL72_FAGSY</name>
<keyword evidence="1" id="KW-0472">Membrane</keyword>
<sequence>MDLRIYQLQKAIASLSQDQGSVSSYYTKLKGSWDELMNYRPIPACTCGALKTLMDYQHSEYVMKFLVGLDDSYASVRGQILLMDPMPTINKVFSLVSQEERQRELSSGSTIRGIESGAAALAVNFRPNAGNKNYGRKERPMCSHCGIAGHTVEKCYRLHGFPPGYKPRARPSANQVMTASGSNNDNGMANLASLPLSPDQYQQLLSFLNSQQPPNEIHPTHQVATVLSQSSNFSGATDHMICSITLFTKITSSLHTTVELPNGESALVTHTGTIKLSDSLTLVDDLVKWKMIGLGRERGGLYFLQSSDSDPSSFIPNNKSVHTVNQPTSITKSSKLDLWHFRLGHTSYSNLQFIKDLFLLVLPFVIFKITQIIMHLFHLIHLLYMLLHHLLDLTYLIILMHLILLLPSAASLSNASYNPPTPTPTAMTNTLSAPIHVPTPEPYPLVPSRKSVRSHKPPGYLNDYHCNMITSTPHDLSSPSDQAPASNQSGTPYPLSHVLCYSKLSPSFRKYALALSTNPEPQFYHQAVQSQDWRDAMTAELAALESNHTWSLTSLPPGKQSIGCKWVYKIKLKADGSVERHKARLVAKGYTQREGFDYYDTFSPVAKFGTVRLLLAIAAVKKWHIAQLDVNNAFLHGDLHEEVYMSLPPGFHSKGGQNLVCKLHKSLYGLKQASRQWFEKFSSTLLQHGFVQSKSDYSLFTKQEGESFLVLLVYVDDILITCNNHEAIDQLKVFLDKQFKLKDLGNLRYFLGLEVARSTTGISLGQRKYALDIINDSGLLGSKPSKFPMEQNCKLSRSEGELLKEPGNYRRLVGRLLYLTLTRPDITFAVHRLSQFMDQPREPHMQAASRVVQYVKNSPGKGLFFPANSKLQLKAFTDSDWAACPDTRKSVTGYCIFMGDSLISWKSKKQTTISRSSAEAEYRAMAVTTCEITWLLALFKDLQLSHPQPVSLYCDSRAALHIASNPVFHERTKHIEIDCHLIRDKIQEGIIKTFHVSTHHQLADIFTKPLGFLQFSKLLGKMGLHDIYHPVPS</sequence>
<dbReference type="EMBL" id="OIVN01000166">
    <property type="protein sequence ID" value="SPC75538.1"/>
    <property type="molecule type" value="Genomic_DNA"/>
</dbReference>
<organism evidence="3">
    <name type="scientific">Fagus sylvatica</name>
    <name type="common">Beechnut</name>
    <dbReference type="NCBI Taxonomy" id="28930"/>
    <lineage>
        <taxon>Eukaryota</taxon>
        <taxon>Viridiplantae</taxon>
        <taxon>Streptophyta</taxon>
        <taxon>Embryophyta</taxon>
        <taxon>Tracheophyta</taxon>
        <taxon>Spermatophyta</taxon>
        <taxon>Magnoliopsida</taxon>
        <taxon>eudicotyledons</taxon>
        <taxon>Gunneridae</taxon>
        <taxon>Pentapetalae</taxon>
        <taxon>rosids</taxon>
        <taxon>fabids</taxon>
        <taxon>Fagales</taxon>
        <taxon>Fagaceae</taxon>
        <taxon>Fagus</taxon>
    </lineage>
</organism>
<feature type="transmembrane region" description="Helical" evidence="1">
    <location>
        <begin position="357"/>
        <end position="386"/>
    </location>
</feature>
<accession>A0A2N9EL72</accession>